<accession>A0A0D2P3U6</accession>
<protein>
    <submittedName>
        <fullName evidence="2">Uncharacterized protein</fullName>
    </submittedName>
</protein>
<reference evidence="3" key="1">
    <citation type="submission" date="2014-04" db="EMBL/GenBank/DDBJ databases">
        <title>Evolutionary Origins and Diversification of the Mycorrhizal Mutualists.</title>
        <authorList>
            <consortium name="DOE Joint Genome Institute"/>
            <consortium name="Mycorrhizal Genomics Consortium"/>
            <person name="Kohler A."/>
            <person name="Kuo A."/>
            <person name="Nagy L.G."/>
            <person name="Floudas D."/>
            <person name="Copeland A."/>
            <person name="Barry K.W."/>
            <person name="Cichocki N."/>
            <person name="Veneault-Fourrey C."/>
            <person name="LaButti K."/>
            <person name="Lindquist E.A."/>
            <person name="Lipzen A."/>
            <person name="Lundell T."/>
            <person name="Morin E."/>
            <person name="Murat C."/>
            <person name="Riley R."/>
            <person name="Ohm R."/>
            <person name="Sun H."/>
            <person name="Tunlid A."/>
            <person name="Henrissat B."/>
            <person name="Grigoriev I.V."/>
            <person name="Hibbett D.S."/>
            <person name="Martin F."/>
        </authorList>
    </citation>
    <scope>NUCLEOTIDE SEQUENCE [LARGE SCALE GENOMIC DNA]</scope>
    <source>
        <strain evidence="3">FD-334 SS-4</strain>
    </source>
</reference>
<feature type="region of interest" description="Disordered" evidence="1">
    <location>
        <begin position="89"/>
        <end position="144"/>
    </location>
</feature>
<dbReference type="AlphaFoldDB" id="A0A0D2P3U6"/>
<proteinExistence type="predicted"/>
<organism evidence="2 3">
    <name type="scientific">Hypholoma sublateritium (strain FD-334 SS-4)</name>
    <dbReference type="NCBI Taxonomy" id="945553"/>
    <lineage>
        <taxon>Eukaryota</taxon>
        <taxon>Fungi</taxon>
        <taxon>Dikarya</taxon>
        <taxon>Basidiomycota</taxon>
        <taxon>Agaricomycotina</taxon>
        <taxon>Agaricomycetes</taxon>
        <taxon>Agaricomycetidae</taxon>
        <taxon>Agaricales</taxon>
        <taxon>Agaricineae</taxon>
        <taxon>Strophariaceae</taxon>
        <taxon>Hypholoma</taxon>
    </lineage>
</organism>
<evidence type="ECO:0000313" key="3">
    <source>
        <dbReference type="Proteomes" id="UP000054270"/>
    </source>
</evidence>
<dbReference type="EMBL" id="KN817543">
    <property type="protein sequence ID" value="KJA23366.1"/>
    <property type="molecule type" value="Genomic_DNA"/>
</dbReference>
<evidence type="ECO:0000313" key="2">
    <source>
        <dbReference type="EMBL" id="KJA23366.1"/>
    </source>
</evidence>
<gene>
    <name evidence="2" type="ORF">HYPSUDRAFT_201395</name>
</gene>
<name>A0A0D2P3U6_HYPSF</name>
<evidence type="ECO:0000256" key="1">
    <source>
        <dbReference type="SAM" id="MobiDB-lite"/>
    </source>
</evidence>
<sequence length="144" mass="16481">MSGHRFIYTLWVKRHYTLFPNIDLIETPFFGIANLVAGAQTGRPVTFDQLWPHIKKGSYMFRVAPACHWFYLIRPAWLALAATLPLPPECTPPGQPELGGWPQRSLPFEYLRPPQLDPTSHTPPPARRLPWNATPTPRKKRDCA</sequence>
<dbReference type="Proteomes" id="UP000054270">
    <property type="component" value="Unassembled WGS sequence"/>
</dbReference>
<keyword evidence="3" id="KW-1185">Reference proteome</keyword>